<feature type="region of interest" description="Disordered" evidence="1">
    <location>
        <begin position="89"/>
        <end position="132"/>
    </location>
</feature>
<dbReference type="AlphaFoldDB" id="A0A1I8HZS0"/>
<organism evidence="2 3">
    <name type="scientific">Macrostomum lignano</name>
    <dbReference type="NCBI Taxonomy" id="282301"/>
    <lineage>
        <taxon>Eukaryota</taxon>
        <taxon>Metazoa</taxon>
        <taxon>Spiralia</taxon>
        <taxon>Lophotrochozoa</taxon>
        <taxon>Platyhelminthes</taxon>
        <taxon>Rhabditophora</taxon>
        <taxon>Macrostomorpha</taxon>
        <taxon>Macrostomida</taxon>
        <taxon>Macrostomidae</taxon>
        <taxon>Macrostomum</taxon>
    </lineage>
</organism>
<protein>
    <submittedName>
        <fullName evidence="3">Uncharacterized protein</fullName>
    </submittedName>
</protein>
<proteinExistence type="predicted"/>
<evidence type="ECO:0000313" key="3">
    <source>
        <dbReference type="WBParaSite" id="maker-uti_cns_0008783-snap-gene-0.5-mRNA-1"/>
    </source>
</evidence>
<sequence>MINLIDLLETQQLPAESVTPQLPIEYLADLWLGVLALCCRSDSEPPLGAGLPPASRATRAQFQANAVQFPCSTPPPKIRAGLFHHQISRPPHPPMLIEPAQLGEFSRARQSRLRSHPPSRSPPNVFSFEMPD</sequence>
<name>A0A1I8HZS0_9PLAT</name>
<dbReference type="Proteomes" id="UP000095280">
    <property type="component" value="Unplaced"/>
</dbReference>
<accession>A0A1I8HZS0</accession>
<evidence type="ECO:0000313" key="2">
    <source>
        <dbReference type="Proteomes" id="UP000095280"/>
    </source>
</evidence>
<keyword evidence="2" id="KW-1185">Reference proteome</keyword>
<evidence type="ECO:0000256" key="1">
    <source>
        <dbReference type="SAM" id="MobiDB-lite"/>
    </source>
</evidence>
<reference evidence="3" key="1">
    <citation type="submission" date="2016-11" db="UniProtKB">
        <authorList>
            <consortium name="WormBaseParasite"/>
        </authorList>
    </citation>
    <scope>IDENTIFICATION</scope>
</reference>
<dbReference type="WBParaSite" id="maker-uti_cns_0008783-snap-gene-0.5-mRNA-1">
    <property type="protein sequence ID" value="maker-uti_cns_0008783-snap-gene-0.5-mRNA-1"/>
    <property type="gene ID" value="maker-uti_cns_0008783-snap-gene-0.5"/>
</dbReference>